<evidence type="ECO:0000256" key="1">
    <source>
        <dbReference type="ARBA" id="ARBA00022491"/>
    </source>
</evidence>
<dbReference type="SUPFAM" id="SSF47413">
    <property type="entry name" value="lambda repressor-like DNA-binding domains"/>
    <property type="match status" value="1"/>
</dbReference>
<accession>A0A934RW90</accession>
<evidence type="ECO:0000313" key="6">
    <source>
        <dbReference type="EMBL" id="MBK1875562.1"/>
    </source>
</evidence>
<dbReference type="AlphaFoldDB" id="A0A934RW90"/>
<dbReference type="InterPro" id="IPR000843">
    <property type="entry name" value="HTH_LacI"/>
</dbReference>
<dbReference type="Pfam" id="PF00356">
    <property type="entry name" value="LacI"/>
    <property type="match status" value="1"/>
</dbReference>
<dbReference type="SMART" id="SM00354">
    <property type="entry name" value="HTH_LACI"/>
    <property type="match status" value="1"/>
</dbReference>
<keyword evidence="3 6" id="KW-0238">DNA-binding</keyword>
<evidence type="ECO:0000256" key="4">
    <source>
        <dbReference type="ARBA" id="ARBA00023163"/>
    </source>
</evidence>
<evidence type="ECO:0000259" key="5">
    <source>
        <dbReference type="PROSITE" id="PS50932"/>
    </source>
</evidence>
<dbReference type="PANTHER" id="PTHR30146:SF148">
    <property type="entry name" value="HTH-TYPE TRANSCRIPTIONAL REPRESSOR PURR-RELATED"/>
    <property type="match status" value="1"/>
</dbReference>
<dbReference type="Gene3D" id="1.10.260.40">
    <property type="entry name" value="lambda repressor-like DNA-binding domains"/>
    <property type="match status" value="1"/>
</dbReference>
<evidence type="ECO:0000313" key="7">
    <source>
        <dbReference type="Proteomes" id="UP000617628"/>
    </source>
</evidence>
<keyword evidence="2" id="KW-0805">Transcription regulation</keyword>
<dbReference type="SUPFAM" id="SSF53822">
    <property type="entry name" value="Periplasmic binding protein-like I"/>
    <property type="match status" value="1"/>
</dbReference>
<sequence>MRTLVRSMSGEQGRRVTLRDVAASLGVSHSTVSRALRGASSISEKTRKRVQAAADELGYRPDPMLSALARYRNDGASRSSKARLALVVGPHLRARFSAFSEAARVHAELLGYDYELYVWDEKMSARRHSQILKSRGVRGIVLCPLIQKLEMEHPKLAWDDFSVITFGRFVAEPKLDCVSENQFHALRLCLQKAYEFGYKRPGLVTLERTNIRVGDRYRAAFDSFMLTLPEESRVPALITEHGIQDKAEEWIESEGVDLLIGHQFIGELLEAKGWRIPEDIAFAALDKQGSDVSVTCYAGATHDDLEIARLAIAALNDQITSGLSGVPKSPKTVLLDTYWSDGKTIVEVGGA</sequence>
<dbReference type="Gene3D" id="3.40.50.2300">
    <property type="match status" value="2"/>
</dbReference>
<dbReference type="RefSeq" id="WP_200353780.1">
    <property type="nucleotide sequence ID" value="NZ_JAENIL010000003.1"/>
</dbReference>
<dbReference type="PROSITE" id="PS50932">
    <property type="entry name" value="HTH_LACI_2"/>
    <property type="match status" value="1"/>
</dbReference>
<dbReference type="EMBL" id="JAENIL010000003">
    <property type="protein sequence ID" value="MBK1875562.1"/>
    <property type="molecule type" value="Genomic_DNA"/>
</dbReference>
<keyword evidence="1" id="KW-0678">Repressor</keyword>
<dbReference type="GO" id="GO:0003700">
    <property type="term" value="F:DNA-binding transcription factor activity"/>
    <property type="evidence" value="ECO:0007669"/>
    <property type="project" value="TreeGrafter"/>
</dbReference>
<dbReference type="InterPro" id="IPR028082">
    <property type="entry name" value="Peripla_BP_I"/>
</dbReference>
<comment type="caution">
    <text evidence="6">The sequence shown here is derived from an EMBL/GenBank/DDBJ whole genome shotgun (WGS) entry which is preliminary data.</text>
</comment>
<name>A0A934RW90_9BACT</name>
<dbReference type="Proteomes" id="UP000617628">
    <property type="component" value="Unassembled WGS sequence"/>
</dbReference>
<reference evidence="6" key="1">
    <citation type="submission" date="2021-01" db="EMBL/GenBank/DDBJ databases">
        <title>Modified the classification status of verrucomicrobia.</title>
        <authorList>
            <person name="Feng X."/>
        </authorList>
    </citation>
    <scope>NUCLEOTIDE SEQUENCE</scope>
    <source>
        <strain evidence="6">KCTC 13126</strain>
    </source>
</reference>
<protein>
    <submittedName>
        <fullName evidence="6">LacI family DNA-binding transcriptional regulator</fullName>
    </submittedName>
</protein>
<organism evidence="6 7">
    <name type="scientific">Pelagicoccus mobilis</name>
    <dbReference type="NCBI Taxonomy" id="415221"/>
    <lineage>
        <taxon>Bacteria</taxon>
        <taxon>Pseudomonadati</taxon>
        <taxon>Verrucomicrobiota</taxon>
        <taxon>Opitutia</taxon>
        <taxon>Puniceicoccales</taxon>
        <taxon>Pelagicoccaceae</taxon>
        <taxon>Pelagicoccus</taxon>
    </lineage>
</organism>
<gene>
    <name evidence="6" type="ORF">JIN87_01715</name>
</gene>
<evidence type="ECO:0000256" key="3">
    <source>
        <dbReference type="ARBA" id="ARBA00023125"/>
    </source>
</evidence>
<dbReference type="InterPro" id="IPR010982">
    <property type="entry name" value="Lambda_DNA-bd_dom_sf"/>
</dbReference>
<feature type="domain" description="HTH lacI-type" evidence="5">
    <location>
        <begin position="16"/>
        <end position="70"/>
    </location>
</feature>
<keyword evidence="4" id="KW-0804">Transcription</keyword>
<dbReference type="GO" id="GO:0000976">
    <property type="term" value="F:transcription cis-regulatory region binding"/>
    <property type="evidence" value="ECO:0007669"/>
    <property type="project" value="TreeGrafter"/>
</dbReference>
<evidence type="ECO:0000256" key="2">
    <source>
        <dbReference type="ARBA" id="ARBA00023015"/>
    </source>
</evidence>
<dbReference type="CDD" id="cd01392">
    <property type="entry name" value="HTH_LacI"/>
    <property type="match status" value="1"/>
</dbReference>
<dbReference type="PANTHER" id="PTHR30146">
    <property type="entry name" value="LACI-RELATED TRANSCRIPTIONAL REPRESSOR"/>
    <property type="match status" value="1"/>
</dbReference>
<proteinExistence type="predicted"/>
<keyword evidence="7" id="KW-1185">Reference proteome</keyword>